<reference evidence="2 3" key="1">
    <citation type="journal article" date="2013" name="BMC Genomics">
        <title>The miniature genome of a carnivorous plant Genlisea aurea contains a low number of genes and short non-coding sequences.</title>
        <authorList>
            <person name="Leushkin E.V."/>
            <person name="Sutormin R.A."/>
            <person name="Nabieva E.R."/>
            <person name="Penin A.A."/>
            <person name="Kondrashov A.S."/>
            <person name="Logacheva M.D."/>
        </authorList>
    </citation>
    <scope>NUCLEOTIDE SEQUENCE [LARGE SCALE GENOMIC DNA]</scope>
</reference>
<evidence type="ECO:0000256" key="1">
    <source>
        <dbReference type="SAM" id="MobiDB-lite"/>
    </source>
</evidence>
<name>S8DTT6_9LAMI</name>
<gene>
    <name evidence="2" type="ORF">M569_08198</name>
</gene>
<proteinExistence type="predicted"/>
<feature type="region of interest" description="Disordered" evidence="1">
    <location>
        <begin position="1"/>
        <end position="61"/>
    </location>
</feature>
<evidence type="ECO:0000313" key="2">
    <source>
        <dbReference type="EMBL" id="EPS66578.1"/>
    </source>
</evidence>
<protein>
    <submittedName>
        <fullName evidence="2">Uncharacterized protein</fullName>
    </submittedName>
</protein>
<feature type="region of interest" description="Disordered" evidence="1">
    <location>
        <begin position="229"/>
        <end position="263"/>
    </location>
</feature>
<sequence>MKEQEADRKKSRKKQQESEEEKEAEKDEPEKATQTQDPAPTDEEQATTEGDTVDNTKDPLPVVISPEEMSEFETPMDSQTSEGDSFLLDPHFAYYRNNMNDIHVYFPEVQKTYTFEEPKPFQIGDVKYLGEFEVNFNFKATCDDKPTSWVSHAEESLYTTIRSIAHKERDSFAIFAEVIEAINHYQQMTSRRVKKALNKLAAYDPADWEDQTAKDVTRVAVNKHYYEKVNPLDENDEEKQPQCDGTSTYSDSDREYWLETETD</sequence>
<dbReference type="AlphaFoldDB" id="S8DTT6"/>
<dbReference type="Proteomes" id="UP000015453">
    <property type="component" value="Unassembled WGS sequence"/>
</dbReference>
<evidence type="ECO:0000313" key="3">
    <source>
        <dbReference type="Proteomes" id="UP000015453"/>
    </source>
</evidence>
<accession>S8DTT6</accession>
<comment type="caution">
    <text evidence="2">The sequence shown here is derived from an EMBL/GenBank/DDBJ whole genome shotgun (WGS) entry which is preliminary data.</text>
</comment>
<organism evidence="2 3">
    <name type="scientific">Genlisea aurea</name>
    <dbReference type="NCBI Taxonomy" id="192259"/>
    <lineage>
        <taxon>Eukaryota</taxon>
        <taxon>Viridiplantae</taxon>
        <taxon>Streptophyta</taxon>
        <taxon>Embryophyta</taxon>
        <taxon>Tracheophyta</taxon>
        <taxon>Spermatophyta</taxon>
        <taxon>Magnoliopsida</taxon>
        <taxon>eudicotyledons</taxon>
        <taxon>Gunneridae</taxon>
        <taxon>Pentapetalae</taxon>
        <taxon>asterids</taxon>
        <taxon>lamiids</taxon>
        <taxon>Lamiales</taxon>
        <taxon>Lentibulariaceae</taxon>
        <taxon>Genlisea</taxon>
    </lineage>
</organism>
<keyword evidence="3" id="KW-1185">Reference proteome</keyword>
<dbReference type="EMBL" id="AUSU01003606">
    <property type="protein sequence ID" value="EPS66578.1"/>
    <property type="molecule type" value="Genomic_DNA"/>
</dbReference>